<dbReference type="PANTHER" id="PTHR14202">
    <property type="entry name" value="60 KDA RIBONUCLEOPROTEIN SSA/RO"/>
    <property type="match status" value="1"/>
</dbReference>
<evidence type="ECO:0000259" key="7">
    <source>
        <dbReference type="PROSITE" id="PS50988"/>
    </source>
</evidence>
<dbReference type="PROSITE" id="PS50988">
    <property type="entry name" value="TROVE"/>
    <property type="match status" value="1"/>
</dbReference>
<dbReference type="GO" id="GO:0005737">
    <property type="term" value="C:cytoplasm"/>
    <property type="evidence" value="ECO:0007669"/>
    <property type="project" value="UniProtKB-SubCell"/>
</dbReference>
<organism evidence="8 9">
    <name type="scientific">Psylliodes chrysocephalus</name>
    <dbReference type="NCBI Taxonomy" id="3402493"/>
    <lineage>
        <taxon>Eukaryota</taxon>
        <taxon>Metazoa</taxon>
        <taxon>Ecdysozoa</taxon>
        <taxon>Arthropoda</taxon>
        <taxon>Hexapoda</taxon>
        <taxon>Insecta</taxon>
        <taxon>Pterygota</taxon>
        <taxon>Neoptera</taxon>
        <taxon>Endopterygota</taxon>
        <taxon>Coleoptera</taxon>
        <taxon>Polyphaga</taxon>
        <taxon>Cucujiformia</taxon>
        <taxon>Chrysomeloidea</taxon>
        <taxon>Chrysomelidae</taxon>
        <taxon>Galerucinae</taxon>
        <taxon>Alticini</taxon>
        <taxon>Psylliodes</taxon>
    </lineage>
</organism>
<dbReference type="InterPro" id="IPR037214">
    <property type="entry name" value="TROVE_dom_sf"/>
</dbReference>
<comment type="similarity">
    <text evidence="2">Belongs to the Ro 60 kDa family.</text>
</comment>
<keyword evidence="9" id="KW-1185">Reference proteome</keyword>
<evidence type="ECO:0000313" key="9">
    <source>
        <dbReference type="Proteomes" id="UP001153636"/>
    </source>
</evidence>
<evidence type="ECO:0000256" key="4">
    <source>
        <dbReference type="ARBA" id="ARBA00022723"/>
    </source>
</evidence>
<dbReference type="InterPro" id="IPR036465">
    <property type="entry name" value="vWFA_dom_sf"/>
</dbReference>
<evidence type="ECO:0000256" key="3">
    <source>
        <dbReference type="ARBA" id="ARBA00022490"/>
    </source>
</evidence>
<dbReference type="Gene3D" id="3.40.50.410">
    <property type="entry name" value="von Willebrand factor, type A domain"/>
    <property type="match status" value="1"/>
</dbReference>
<feature type="domain" description="TROVE" evidence="7">
    <location>
        <begin position="1"/>
        <end position="364"/>
    </location>
</feature>
<keyword evidence="4" id="KW-0479">Metal-binding</keyword>
<reference evidence="8" key="1">
    <citation type="submission" date="2022-01" db="EMBL/GenBank/DDBJ databases">
        <authorList>
            <person name="King R."/>
        </authorList>
    </citation>
    <scope>NUCLEOTIDE SEQUENCE</scope>
</reference>
<dbReference type="InterPro" id="IPR008858">
    <property type="entry name" value="TROVE_dom"/>
</dbReference>
<dbReference type="EMBL" id="OV651822">
    <property type="protein sequence ID" value="CAH1100244.1"/>
    <property type="molecule type" value="Genomic_DNA"/>
</dbReference>
<keyword evidence="6" id="KW-0687">Ribonucleoprotein</keyword>
<evidence type="ECO:0000256" key="2">
    <source>
        <dbReference type="ARBA" id="ARBA00007814"/>
    </source>
</evidence>
<proteinExistence type="inferred from homology"/>
<dbReference type="InterPro" id="IPR040322">
    <property type="entry name" value="TROVE2"/>
</dbReference>
<dbReference type="AlphaFoldDB" id="A0A9P0CDW5"/>
<dbReference type="InterPro" id="IPR056800">
    <property type="entry name" value="vWA_Ro60"/>
</dbReference>
<evidence type="ECO:0000313" key="8">
    <source>
        <dbReference type="EMBL" id="CAH1100244.1"/>
    </source>
</evidence>
<accession>A0A9P0CDW5</accession>
<sequence>MAASKLTNEEKLKRLIYISNVNPKYYCGGPEVFLPLSKAKMDLLEEMLKTNYMEFLKVIESVNEDPLIPYRSQIFNILAYSLKMESCNPQSKNAICTTILKLIKSDKEFFEFIKHASRFNNKKLSKTVRKAISAFYKKKSAMELAQLYAAAKSNHGWSHKDLIKVCHLKSNTPDYNVVINYILTNKTNEKESDEEKKLIDVIKKSETLKKTADHKVAVPLIQELKATIDHVEPKLRKSAEVWNTALTNMSLVEILKSLPKLYKLGFLKKDSPTQAKITETLTNVEKIKQSKIHPIEVFIYMKNFEKVGKPLDPKLLQHLVQEKNLTEEELTKLKTPNEAKCPTVLSNLQKCMNVSCSNVQSLGKRYLITIDTTDKMDTPCLSRKNITGIEAAAAFAWFLLRVEKDVTVAVFKEKEVAVISLDKKGHLYEHVQKLRENKSKYLLLSAPLEWATSNKKHFDIFFNFIHHKEYYVTVPKDVREKMTKPVDALLKYRKKVNLPNAKLVNFCLSSPHMEIADGSPNILDVSGLDLGVPKLIEAFRRGKFC</sequence>
<evidence type="ECO:0000256" key="6">
    <source>
        <dbReference type="ARBA" id="ARBA00023274"/>
    </source>
</evidence>
<gene>
    <name evidence="8" type="ORF">PSYICH_LOCUS1991</name>
</gene>
<evidence type="ECO:0000256" key="5">
    <source>
        <dbReference type="ARBA" id="ARBA00022884"/>
    </source>
</evidence>
<dbReference type="SUPFAM" id="SSF140864">
    <property type="entry name" value="TROVE domain-like"/>
    <property type="match status" value="1"/>
</dbReference>
<dbReference type="PANTHER" id="PTHR14202:SF0">
    <property type="entry name" value="RNA-BINDING PROTEIN RO60"/>
    <property type="match status" value="1"/>
</dbReference>
<keyword evidence="5" id="KW-0694">RNA-binding</keyword>
<comment type="subcellular location">
    <subcellularLocation>
        <location evidence="1">Cytoplasm</location>
    </subcellularLocation>
</comment>
<dbReference type="Proteomes" id="UP001153636">
    <property type="component" value="Chromosome 10"/>
</dbReference>
<protein>
    <recommendedName>
        <fullName evidence="7">TROVE domain-containing protein</fullName>
    </recommendedName>
</protein>
<dbReference type="GO" id="GO:0003723">
    <property type="term" value="F:RNA binding"/>
    <property type="evidence" value="ECO:0007669"/>
    <property type="project" value="UniProtKB-KW"/>
</dbReference>
<dbReference type="Pfam" id="PF25045">
    <property type="entry name" value="vWA_Ro60"/>
    <property type="match status" value="1"/>
</dbReference>
<name>A0A9P0CDW5_9CUCU</name>
<dbReference type="GO" id="GO:0046872">
    <property type="term" value="F:metal ion binding"/>
    <property type="evidence" value="ECO:0007669"/>
    <property type="project" value="UniProtKB-KW"/>
</dbReference>
<dbReference type="OrthoDB" id="6098064at2759"/>
<evidence type="ECO:0000256" key="1">
    <source>
        <dbReference type="ARBA" id="ARBA00004496"/>
    </source>
</evidence>
<keyword evidence="3" id="KW-0963">Cytoplasm</keyword>
<dbReference type="GO" id="GO:1990904">
    <property type="term" value="C:ribonucleoprotein complex"/>
    <property type="evidence" value="ECO:0007669"/>
    <property type="project" value="UniProtKB-KW"/>
</dbReference>
<dbReference type="SUPFAM" id="SSF53300">
    <property type="entry name" value="vWA-like"/>
    <property type="match status" value="1"/>
</dbReference>